<reference evidence="2 3" key="1">
    <citation type="journal article" date="2021" name="Sci. Rep.">
        <title>Genome sequencing of the multicellular alga Astrephomene provides insights into convergent evolution of germ-soma differentiation.</title>
        <authorList>
            <person name="Yamashita S."/>
            <person name="Yamamoto K."/>
            <person name="Matsuzaki R."/>
            <person name="Suzuki S."/>
            <person name="Yamaguchi H."/>
            <person name="Hirooka S."/>
            <person name="Minakuchi Y."/>
            <person name="Miyagishima S."/>
            <person name="Kawachi M."/>
            <person name="Toyoda A."/>
            <person name="Nozaki H."/>
        </authorList>
    </citation>
    <scope>NUCLEOTIDE SEQUENCE [LARGE SCALE GENOMIC DNA]</scope>
    <source>
        <strain evidence="2 3">NIES-4017</strain>
    </source>
</reference>
<protein>
    <submittedName>
        <fullName evidence="2">Uncharacterized protein</fullName>
    </submittedName>
</protein>
<feature type="compositionally biased region" description="Low complexity" evidence="1">
    <location>
        <begin position="361"/>
        <end position="382"/>
    </location>
</feature>
<feature type="compositionally biased region" description="Polar residues" evidence="1">
    <location>
        <begin position="232"/>
        <end position="253"/>
    </location>
</feature>
<evidence type="ECO:0000256" key="1">
    <source>
        <dbReference type="SAM" id="MobiDB-lite"/>
    </source>
</evidence>
<feature type="compositionally biased region" description="Low complexity" evidence="1">
    <location>
        <begin position="1277"/>
        <end position="1286"/>
    </location>
</feature>
<name>A0AAD3DNW7_9CHLO</name>
<comment type="caution">
    <text evidence="2">The sequence shown here is derived from an EMBL/GenBank/DDBJ whole genome shotgun (WGS) entry which is preliminary data.</text>
</comment>
<accession>A0AAD3DNW7</accession>
<feature type="region of interest" description="Disordered" evidence="1">
    <location>
        <begin position="361"/>
        <end position="397"/>
    </location>
</feature>
<feature type="region of interest" description="Disordered" evidence="1">
    <location>
        <begin position="79"/>
        <end position="216"/>
    </location>
</feature>
<dbReference type="PANTHER" id="PTHR24216:SF65">
    <property type="entry name" value="PAXILLIN-LIKE PROTEIN 1"/>
    <property type="match status" value="1"/>
</dbReference>
<keyword evidence="3" id="KW-1185">Reference proteome</keyword>
<dbReference type="Proteomes" id="UP001054857">
    <property type="component" value="Unassembled WGS sequence"/>
</dbReference>
<proteinExistence type="predicted"/>
<dbReference type="EMBL" id="BMAR01000008">
    <property type="protein sequence ID" value="GFR44559.1"/>
    <property type="molecule type" value="Genomic_DNA"/>
</dbReference>
<feature type="region of interest" description="Disordered" evidence="1">
    <location>
        <begin position="687"/>
        <end position="787"/>
    </location>
</feature>
<feature type="region of interest" description="Disordered" evidence="1">
    <location>
        <begin position="1228"/>
        <end position="1320"/>
    </location>
</feature>
<sequence>MLPVCYYNSREFQHPAMQLDHALVQRPPLTCSRSVCQLNTSALAYRNLSQICATSSCGCGANLRATRCLAASGAAAWGGTPYRPQGSPRRPGQFAQADPTPPTPPHSSSLTNHRLADGQRSIRSNTEESVHAAPGAAEPRQDQQQLGLRPGQPVLAAAPKGHQLTPGAGTIVPSVRRPSDLPTKARQPRSVRQVSSTSRAAALSPPPPSPASSTSSFADVDTLVRAIASRALQQPSSHSTNLHHPSSHAQSGQAHPAAVPLLSHAKTATAAVLASHSASQLLAALDRLPDAASTNTPAAASFANPAADATATTTAATVAGRSEGGLGLAGVLLGLMSAIAPASPLAPLAATVAAPSLAASTTAGTSSATTTAATAAVATSPTRSDAPPSPVAQATAAAAAPMAAPSCTSEPLMGPPLPLTARGPAAAALMCAAAGVVLPPWAAGLLPPAPQAATRATTATAFTSRSPSPTTAVAAASSAPRLVLDPALEWALGVLSHRVTPVEPSAAELWLANRTLAAHLRTPMRQPATAAAAAAGAAVKRVGRRAAAEIPWPLLLPLLEAVGNRLRAPAALALLQGILLFPPTPVYTWQGPSNTHLLLFASQAVTRQLRADWWVSLPPRQREVLHVTLGALLRAALRRPESVSPSAAAGLLAVMARMRLRSPAACALLVGRITAATGTTYSSTTASRLGVAASPTATTTGPEAGQQQQRQEEQRQEEQRQEEQRQEEQRQEEQRQEEQRQEEQQDVRGQPRLSHLELQQQQEGQGQGPHQQQQEGVQLQPHGHPHAPTVRLQCVATALSALVRLRIPHEGLPRKALSRLLRHTVKFADEWTPSLAAALLVWPASMNCRPPGDFMRRYTRILLGEPQGVRHPSYNSLPYDKSNSSNGSSTSSSSSGGGVGDTVHSQPCTGSLLSRMPGRYLMAMLEALVQMYDGLPPLLVQEAPADQSPPREGPPLELTHALCGALLGRLRQLPRQQLLRLPLLLTRLGHSLGHDPAFLRTRVHGGIGAPSADWAQTYLNRAREGLQACDAVDVLLLLRGLAGGAKAAGKAAAAGRRATARRQAAVTGVVEAEAAEEEAEVASPLAVLMAGGLTEAAIQRYVALLPSAPLHHTVFVLQSLAVLWSHRSCTQIRHSSGAEQGTLAAEAAAAAAGPSSAATTAGKAHVAAVHEAVEQHHEYVVESDFRARRQADMASEREFLLQQLDEHVAKCLSYRGDVVRTHLPYNESQNVLPYGAGPHGAANGSRGGEARHGESHSRRSMAQHGGRTAGGTRVSYSSRGRAAAAGDGLGRGGASSASSARRAGTAAPAAGDAASSEPQRYSRGQLVVKLLISYAALRHAPPPHLQALLEAVLLACVPYTTSRTATYGKLHQRLQEPHQHQPHHPQYWVAGLPPAGNTTTLARPTSATAPAPLLAPAAPAPAAAAAAAASASGALPLRTADWVRVRGVYAALGLTPGGRLRVALLTLT</sequence>
<organism evidence="2 3">
    <name type="scientific">Astrephomene gubernaculifera</name>
    <dbReference type="NCBI Taxonomy" id="47775"/>
    <lineage>
        <taxon>Eukaryota</taxon>
        <taxon>Viridiplantae</taxon>
        <taxon>Chlorophyta</taxon>
        <taxon>core chlorophytes</taxon>
        <taxon>Chlorophyceae</taxon>
        <taxon>CS clade</taxon>
        <taxon>Chlamydomonadales</taxon>
        <taxon>Astrephomenaceae</taxon>
        <taxon>Astrephomene</taxon>
    </lineage>
</organism>
<feature type="compositionally biased region" description="Low complexity" evidence="1">
    <location>
        <begin position="882"/>
        <end position="894"/>
    </location>
</feature>
<feature type="compositionally biased region" description="Basic and acidic residues" evidence="1">
    <location>
        <begin position="1248"/>
        <end position="1257"/>
    </location>
</feature>
<feature type="compositionally biased region" description="Basic and acidic residues" evidence="1">
    <location>
        <begin position="710"/>
        <end position="746"/>
    </location>
</feature>
<feature type="region of interest" description="Disordered" evidence="1">
    <location>
        <begin position="872"/>
        <end position="906"/>
    </location>
</feature>
<dbReference type="PANTHER" id="PTHR24216">
    <property type="entry name" value="PAXILLIN-RELATED"/>
    <property type="match status" value="1"/>
</dbReference>
<gene>
    <name evidence="2" type="ORF">Agub_g5830</name>
</gene>
<evidence type="ECO:0000313" key="2">
    <source>
        <dbReference type="EMBL" id="GFR44559.1"/>
    </source>
</evidence>
<feature type="compositionally biased region" description="Low complexity" evidence="1">
    <location>
        <begin position="1294"/>
        <end position="1316"/>
    </location>
</feature>
<evidence type="ECO:0000313" key="3">
    <source>
        <dbReference type="Proteomes" id="UP001054857"/>
    </source>
</evidence>
<feature type="region of interest" description="Disordered" evidence="1">
    <location>
        <begin position="232"/>
        <end position="256"/>
    </location>
</feature>
<feature type="compositionally biased region" description="Low complexity" evidence="1">
    <location>
        <begin position="756"/>
        <end position="782"/>
    </location>
</feature>